<keyword evidence="3" id="KW-1185">Reference proteome</keyword>
<dbReference type="RefSeq" id="WP_186862330.1">
    <property type="nucleotide sequence ID" value="NZ_JACOGC010000002.1"/>
</dbReference>
<evidence type="ECO:0000313" key="3">
    <source>
        <dbReference type="Proteomes" id="UP000613113"/>
    </source>
</evidence>
<evidence type="ECO:0000313" key="2">
    <source>
        <dbReference type="EMBL" id="MBC3884738.1"/>
    </source>
</evidence>
<evidence type="ECO:0000256" key="1">
    <source>
        <dbReference type="SAM" id="SignalP"/>
    </source>
</evidence>
<proteinExistence type="predicted"/>
<feature type="chain" id="PRO_5045872076" evidence="1">
    <location>
        <begin position="22"/>
        <end position="169"/>
    </location>
</feature>
<dbReference type="EMBL" id="JACOGC010000002">
    <property type="protein sequence ID" value="MBC3884738.1"/>
    <property type="molecule type" value="Genomic_DNA"/>
</dbReference>
<dbReference type="Proteomes" id="UP000613113">
    <property type="component" value="Unassembled WGS sequence"/>
</dbReference>
<name>A0ABR6YLI5_9BURK</name>
<dbReference type="PROSITE" id="PS51257">
    <property type="entry name" value="PROKAR_LIPOPROTEIN"/>
    <property type="match status" value="1"/>
</dbReference>
<organism evidence="2 3">
    <name type="scientific">Undibacterium griseum</name>
    <dbReference type="NCBI Taxonomy" id="2762295"/>
    <lineage>
        <taxon>Bacteria</taxon>
        <taxon>Pseudomonadati</taxon>
        <taxon>Pseudomonadota</taxon>
        <taxon>Betaproteobacteria</taxon>
        <taxon>Burkholderiales</taxon>
        <taxon>Oxalobacteraceae</taxon>
        <taxon>Undibacterium</taxon>
    </lineage>
</organism>
<gene>
    <name evidence="2" type="ORF">H8K27_06330</name>
</gene>
<keyword evidence="1" id="KW-0732">Signal</keyword>
<accession>A0ABR6YLI5</accession>
<comment type="caution">
    <text evidence="2">The sequence shown here is derived from an EMBL/GenBank/DDBJ whole genome shotgun (WGS) entry which is preliminary data.</text>
</comment>
<feature type="signal peptide" evidence="1">
    <location>
        <begin position="1"/>
        <end position="21"/>
    </location>
</feature>
<reference evidence="2 3" key="1">
    <citation type="submission" date="2020-08" db="EMBL/GenBank/DDBJ databases">
        <title>Novel species isolated from subtropical streams in China.</title>
        <authorList>
            <person name="Lu H."/>
        </authorList>
    </citation>
    <scope>NUCLEOTIDE SEQUENCE [LARGE SCALE GENOMIC DNA]</scope>
    <source>
        <strain evidence="2 3">FT31W</strain>
    </source>
</reference>
<protein>
    <submittedName>
        <fullName evidence="2">Uncharacterized protein</fullName>
    </submittedName>
</protein>
<sequence>MHKNKLLSMVVGAFVCSSIVAGCSNQDEAPKSIRDISSVITKVEQSPDNKKITVTIKQDSIFQGGNATKDVLNGIMSNFKSLPFDNVEVIMDEVLVDKYGKESIEPIISLNFPRSEMEKIDFKNVVGWNILNISTPHRIGTVSAHIVAQECAEENNAKYASEFCNNITQ</sequence>